<reference evidence="1 2" key="1">
    <citation type="submission" date="2016-10" db="EMBL/GenBank/DDBJ databases">
        <authorList>
            <person name="de Groot N.N."/>
        </authorList>
    </citation>
    <scope>NUCLEOTIDE SEQUENCE [LARGE SCALE GENOMIC DNA]</scope>
    <source>
        <strain evidence="1 2">CGMCC 1.3401</strain>
    </source>
</reference>
<sequence>MPLYVRDDDVLAMAAELQKLMKAPSKTEAVRTALRHEIERTRKSMPIRERLARARAKAQEIGPGDPNFDMKKYTDEMWGDM</sequence>
<protein>
    <recommendedName>
        <fullName evidence="3">Histidinol dehydrogenase</fullName>
    </recommendedName>
</protein>
<dbReference type="Pfam" id="PF07704">
    <property type="entry name" value="PSK_trans_fac"/>
    <property type="match status" value="1"/>
</dbReference>
<dbReference type="RefSeq" id="WP_022717560.1">
    <property type="nucleotide sequence ID" value="NZ_FMTM01000006.1"/>
</dbReference>
<gene>
    <name evidence="1" type="ORF">SAMN02927900_03949</name>
</gene>
<dbReference type="Proteomes" id="UP000199542">
    <property type="component" value="Unassembled WGS sequence"/>
</dbReference>
<dbReference type="InterPro" id="IPR011660">
    <property type="entry name" value="VapB-like"/>
</dbReference>
<organism evidence="1 2">
    <name type="scientific">Rhizobium mongolense subsp. loessense</name>
    <dbReference type="NCBI Taxonomy" id="158890"/>
    <lineage>
        <taxon>Bacteria</taxon>
        <taxon>Pseudomonadati</taxon>
        <taxon>Pseudomonadota</taxon>
        <taxon>Alphaproteobacteria</taxon>
        <taxon>Hyphomicrobiales</taxon>
        <taxon>Rhizobiaceae</taxon>
        <taxon>Rhizobium/Agrobacterium group</taxon>
        <taxon>Rhizobium</taxon>
    </lineage>
</organism>
<evidence type="ECO:0008006" key="3">
    <source>
        <dbReference type="Google" id="ProtNLM"/>
    </source>
</evidence>
<accession>A0A1G4SP78</accession>
<dbReference type="EMBL" id="FMTM01000006">
    <property type="protein sequence ID" value="SCW70345.1"/>
    <property type="molecule type" value="Genomic_DNA"/>
</dbReference>
<evidence type="ECO:0000313" key="2">
    <source>
        <dbReference type="Proteomes" id="UP000199542"/>
    </source>
</evidence>
<name>A0A1G4SP78_9HYPH</name>
<dbReference type="AlphaFoldDB" id="A0A1G4SP78"/>
<evidence type="ECO:0000313" key="1">
    <source>
        <dbReference type="EMBL" id="SCW70345.1"/>
    </source>
</evidence>
<proteinExistence type="predicted"/>